<name>A0A0U3TZ13_STRRO</name>
<protein>
    <submittedName>
        <fullName evidence="2">Uncharacterized protein</fullName>
    </submittedName>
</protein>
<accession>A0A0U3TZ13</accession>
<dbReference type="AlphaFoldDB" id="A0A0U3TZ13"/>
<feature type="region of interest" description="Disordered" evidence="1">
    <location>
        <begin position="12"/>
        <end position="49"/>
    </location>
</feature>
<evidence type="ECO:0000256" key="1">
    <source>
        <dbReference type="SAM" id="MobiDB-lite"/>
    </source>
</evidence>
<feature type="compositionally biased region" description="Gly residues" evidence="1">
    <location>
        <begin position="40"/>
        <end position="49"/>
    </location>
</feature>
<reference evidence="2" key="1">
    <citation type="submission" date="2015-08" db="EMBL/GenBank/DDBJ databases">
        <title>Discovery of a novel antibiotic invisible to genome mining, by efficient functional screening of genomic libraries.</title>
        <authorList>
            <person name="Xu M."/>
            <person name="Wang Y."/>
            <person name="Liu M."/>
            <person name="Zhao Z."/>
            <person name="Xu L."/>
            <person name="Chen X."/>
            <person name="Gao G."/>
            <person name="Han D."/>
            <person name="Liu L."/>
            <person name="Huang S."/>
            <person name="He X."/>
            <person name="Lin S."/>
            <person name="Kang Q."/>
            <person name="Ou H."/>
            <person name="Zhou H."/>
            <person name="Pang X."/>
            <person name="Deng Z."/>
            <person name="Tao M."/>
        </authorList>
    </citation>
    <scope>NUCLEOTIDE SEQUENCE</scope>
    <source>
        <strain evidence="2">Sal35</strain>
    </source>
</reference>
<sequence length="49" mass="5032">MSFVDEVYRKVRPDTLTGAHSLGGSGGRDRSAVGRNMPSGGQGGRSVAP</sequence>
<evidence type="ECO:0000313" key="2">
    <source>
        <dbReference type="EMBL" id="ALV82433.1"/>
    </source>
</evidence>
<organism evidence="2">
    <name type="scientific">Streptomyces rochei</name>
    <name type="common">Streptomyces parvullus</name>
    <dbReference type="NCBI Taxonomy" id="1928"/>
    <lineage>
        <taxon>Bacteria</taxon>
        <taxon>Bacillati</taxon>
        <taxon>Actinomycetota</taxon>
        <taxon>Actinomycetes</taxon>
        <taxon>Kitasatosporales</taxon>
        <taxon>Streptomycetaceae</taxon>
        <taxon>Streptomyces</taxon>
        <taxon>Streptomyces rochei group</taxon>
    </lineage>
</organism>
<proteinExistence type="predicted"/>
<dbReference type="EMBL" id="KT362049">
    <property type="protein sequence ID" value="ALV82433.1"/>
    <property type="molecule type" value="Genomic_DNA"/>
</dbReference>